<keyword evidence="2" id="KW-0418">Kinase</keyword>
<keyword evidence="5" id="KW-1185">Reference proteome</keyword>
<dbReference type="PROSITE" id="PS00916">
    <property type="entry name" value="PI3_4_KINASE_2"/>
    <property type="match status" value="1"/>
</dbReference>
<dbReference type="Pfam" id="PF00613">
    <property type="entry name" value="PI3Ka"/>
    <property type="match status" value="1"/>
</dbReference>
<feature type="domain" description="PI3K/PI4K catalytic" evidence="3">
    <location>
        <begin position="467"/>
        <end position="735"/>
    </location>
</feature>
<reference evidence="4 5" key="1">
    <citation type="submission" date="2024-04" db="EMBL/GenBank/DDBJ databases">
        <title>Tritrichomonas musculus Genome.</title>
        <authorList>
            <person name="Alves-Ferreira E."/>
            <person name="Grigg M."/>
            <person name="Lorenzi H."/>
            <person name="Galac M."/>
        </authorList>
    </citation>
    <scope>NUCLEOTIDE SEQUENCE [LARGE SCALE GENOMIC DNA]</scope>
    <source>
        <strain evidence="4 5">EAF2021</strain>
    </source>
</reference>
<evidence type="ECO:0000313" key="4">
    <source>
        <dbReference type="EMBL" id="KAK8878156.1"/>
    </source>
</evidence>
<dbReference type="InterPro" id="IPR018936">
    <property type="entry name" value="PI3/4_kinase_CS"/>
</dbReference>
<dbReference type="Gene3D" id="1.10.1070.11">
    <property type="entry name" value="Phosphatidylinositol 3-/4-kinase, catalytic domain"/>
    <property type="match status" value="1"/>
</dbReference>
<gene>
    <name evidence="4" type="ORF">M9Y10_004920</name>
</gene>
<protein>
    <recommendedName>
        <fullName evidence="3">PI3K/PI4K catalytic domain-containing protein</fullName>
    </recommendedName>
</protein>
<evidence type="ECO:0000313" key="5">
    <source>
        <dbReference type="Proteomes" id="UP001470230"/>
    </source>
</evidence>
<sequence>MSSQTSPFLQDTNNVITAYLPAIIGPFNSIHRKLLQQAKNEKKIKLLHHPLSCFEAIITLYIDKIKLIECVVVPCDFKSSLSPYHQIMIFNGSITIPTLLFASSQFIIKITLTHHIADLPPTKVAKGSQRHIVGNQVFSLFGPSKNKTAGIIMCDIMRILTPSLSLPFFTRPPSTTPDMQANIMDESFYLTDIALLPNDLQHLSGSIVDTFAALLTGPDQEISEPVTTLKDVPNTRLFKANYMPRKTEVQGFKTMINRPFIAGFDLTKISAYKKFFSTFPSGILKLACIKDYDIDTIPKNRWPLPFSLFLLNRRRFPNISRKTLIHKYAVNSLMSISDEEACQYVSMIVQPSRDSEDIQEFMFERARKSPEFAVHLYFALRVEFENSQSEKFKAIFEKWKSQNSPYFQDAEIASNELMKLHAIVKGVKSVSGRENKLNYVKNELSKVKFDRPFRLPISPSFIVHSISTESIIVFGSSLQPVKMDFLDKDNNVYSAILKVGDDMRQDALAVTTIKFIDENLKRFNLDMCVTHYAVLPISRSFGLMEFVVGAKTISKVLQVKNNMIQDYFAGPEEECRERFIKSSAAYTVISYVLGVGDRHLDNLLMKSNGYFFHVDYGFMFGQDPKPLPCSVRVVGEMVAAFDHVDTKSGSRQPVSQKGYYDFLRHCAVVFNAIRRKADEFCCLIALLATSELPHLPSKDETIAAILLDRLHLDLTEKDAGKKIISEVEKSVKALLPKFYEWLHQKRQTLA</sequence>
<proteinExistence type="predicted"/>
<keyword evidence="1" id="KW-0808">Transferase</keyword>
<dbReference type="InterPro" id="IPR042236">
    <property type="entry name" value="PI3K_accessory_sf"/>
</dbReference>
<comment type="caution">
    <text evidence="4">The sequence shown here is derived from an EMBL/GenBank/DDBJ whole genome shotgun (WGS) entry which is preliminary data.</text>
</comment>
<dbReference type="InterPro" id="IPR016024">
    <property type="entry name" value="ARM-type_fold"/>
</dbReference>
<dbReference type="InterPro" id="IPR011009">
    <property type="entry name" value="Kinase-like_dom_sf"/>
</dbReference>
<dbReference type="InterPro" id="IPR001263">
    <property type="entry name" value="PI3K_accessory_dom"/>
</dbReference>
<dbReference type="InterPro" id="IPR036940">
    <property type="entry name" value="PI3/4_kinase_cat_sf"/>
</dbReference>
<dbReference type="Proteomes" id="UP001470230">
    <property type="component" value="Unassembled WGS sequence"/>
</dbReference>
<dbReference type="SUPFAM" id="SSF56112">
    <property type="entry name" value="Protein kinase-like (PK-like)"/>
    <property type="match status" value="1"/>
</dbReference>
<dbReference type="InterPro" id="IPR015433">
    <property type="entry name" value="PI3/4_kinase"/>
</dbReference>
<dbReference type="SUPFAM" id="SSF48371">
    <property type="entry name" value="ARM repeat"/>
    <property type="match status" value="1"/>
</dbReference>
<dbReference type="Gene3D" id="1.25.40.70">
    <property type="entry name" value="Phosphatidylinositol 3-kinase, accessory domain (PIK)"/>
    <property type="match status" value="1"/>
</dbReference>
<accession>A0ABR2JL25</accession>
<dbReference type="Gene3D" id="3.30.1010.10">
    <property type="entry name" value="Phosphatidylinositol 3-kinase Catalytic Subunit, Chain A, domain 4"/>
    <property type="match status" value="1"/>
</dbReference>
<evidence type="ECO:0000259" key="3">
    <source>
        <dbReference type="PROSITE" id="PS50290"/>
    </source>
</evidence>
<evidence type="ECO:0000256" key="1">
    <source>
        <dbReference type="ARBA" id="ARBA00022679"/>
    </source>
</evidence>
<dbReference type="PROSITE" id="PS50290">
    <property type="entry name" value="PI3_4_KINASE_3"/>
    <property type="match status" value="1"/>
</dbReference>
<evidence type="ECO:0000256" key="2">
    <source>
        <dbReference type="ARBA" id="ARBA00022777"/>
    </source>
</evidence>
<organism evidence="4 5">
    <name type="scientific">Tritrichomonas musculus</name>
    <dbReference type="NCBI Taxonomy" id="1915356"/>
    <lineage>
        <taxon>Eukaryota</taxon>
        <taxon>Metamonada</taxon>
        <taxon>Parabasalia</taxon>
        <taxon>Tritrichomonadida</taxon>
        <taxon>Tritrichomonadidae</taxon>
        <taxon>Tritrichomonas</taxon>
    </lineage>
</organism>
<dbReference type="PANTHER" id="PTHR10048">
    <property type="entry name" value="PHOSPHATIDYLINOSITOL KINASE"/>
    <property type="match status" value="1"/>
</dbReference>
<dbReference type="EMBL" id="JAPFFF010000011">
    <property type="protein sequence ID" value="KAK8878156.1"/>
    <property type="molecule type" value="Genomic_DNA"/>
</dbReference>
<dbReference type="PANTHER" id="PTHR10048:SF7">
    <property type="entry name" value="PHOSPHATIDYLINOSITOL 3-KINASE CATALYTIC SUBUNIT TYPE 3"/>
    <property type="match status" value="1"/>
</dbReference>
<dbReference type="SMART" id="SM00146">
    <property type="entry name" value="PI3Kc"/>
    <property type="match status" value="1"/>
</dbReference>
<dbReference type="InterPro" id="IPR000403">
    <property type="entry name" value="PI3/4_kinase_cat_dom"/>
</dbReference>
<name>A0ABR2JL25_9EUKA</name>
<dbReference type="Pfam" id="PF00454">
    <property type="entry name" value="PI3_PI4_kinase"/>
    <property type="match status" value="2"/>
</dbReference>